<dbReference type="InterPro" id="IPR006094">
    <property type="entry name" value="Oxid_FAD_bind_N"/>
</dbReference>
<dbReference type="SUPFAM" id="SSF55103">
    <property type="entry name" value="FAD-linked oxidases, C-terminal domain"/>
    <property type="match status" value="1"/>
</dbReference>
<evidence type="ECO:0000256" key="7">
    <source>
        <dbReference type="ARBA" id="ARBA00023014"/>
    </source>
</evidence>
<dbReference type="InterPro" id="IPR004017">
    <property type="entry name" value="Cys_rich_dom"/>
</dbReference>
<dbReference type="Gene3D" id="1.10.45.10">
    <property type="entry name" value="Vanillyl-alcohol Oxidase, Chain A, domain 4"/>
    <property type="match status" value="1"/>
</dbReference>
<evidence type="ECO:0000259" key="9">
    <source>
        <dbReference type="PROSITE" id="PS51387"/>
    </source>
</evidence>
<dbReference type="Proteomes" id="UP001342418">
    <property type="component" value="Chromosome"/>
</dbReference>
<evidence type="ECO:0000313" key="10">
    <source>
        <dbReference type="EMBL" id="UUP16714.1"/>
    </source>
</evidence>
<proteinExistence type="predicted"/>
<dbReference type="InterPro" id="IPR036318">
    <property type="entry name" value="FAD-bd_PCMH-like_sf"/>
</dbReference>
<keyword evidence="3" id="KW-0479">Metal-binding</keyword>
<evidence type="ECO:0000256" key="8">
    <source>
        <dbReference type="SAM" id="MobiDB-lite"/>
    </source>
</evidence>
<accession>A0ABY5MFA2</accession>
<dbReference type="PANTHER" id="PTHR11748:SF119">
    <property type="entry name" value="D-2-HYDROXYGLUTARATE DEHYDROGENASE"/>
    <property type="match status" value="1"/>
</dbReference>
<name>A0ABY5MFA2_9HYPH</name>
<dbReference type="PROSITE" id="PS51387">
    <property type="entry name" value="FAD_PCMH"/>
    <property type="match status" value="1"/>
</dbReference>
<dbReference type="InterPro" id="IPR016167">
    <property type="entry name" value="FAD-bd_PCMH_sub1"/>
</dbReference>
<dbReference type="SUPFAM" id="SSF46548">
    <property type="entry name" value="alpha-helical ferredoxin"/>
    <property type="match status" value="1"/>
</dbReference>
<keyword evidence="4" id="KW-0274">FAD</keyword>
<evidence type="ECO:0000256" key="6">
    <source>
        <dbReference type="ARBA" id="ARBA00023004"/>
    </source>
</evidence>
<evidence type="ECO:0000256" key="3">
    <source>
        <dbReference type="ARBA" id="ARBA00022723"/>
    </source>
</evidence>
<dbReference type="InterPro" id="IPR016171">
    <property type="entry name" value="Vanillyl_alc_oxidase_C-sub2"/>
</dbReference>
<dbReference type="Pfam" id="PF01565">
    <property type="entry name" value="FAD_binding_4"/>
    <property type="match status" value="1"/>
</dbReference>
<protein>
    <submittedName>
        <fullName evidence="10">Anaerobic glycerol-3-phosphate dehydrogenase subunit C</fullName>
    </submittedName>
</protein>
<keyword evidence="5" id="KW-0560">Oxidoreductase</keyword>
<dbReference type="PANTHER" id="PTHR11748">
    <property type="entry name" value="D-LACTATE DEHYDROGENASE"/>
    <property type="match status" value="1"/>
</dbReference>
<comment type="cofactor">
    <cofactor evidence="1">
        <name>FAD</name>
        <dbReference type="ChEBI" id="CHEBI:57692"/>
    </cofactor>
</comment>
<dbReference type="InterPro" id="IPR016169">
    <property type="entry name" value="FAD-bd_PCMH_sub2"/>
</dbReference>
<evidence type="ECO:0000256" key="2">
    <source>
        <dbReference type="ARBA" id="ARBA00022630"/>
    </source>
</evidence>
<dbReference type="Gene3D" id="3.30.43.10">
    <property type="entry name" value="Uridine Diphospho-n-acetylenolpyruvylglucosamine Reductase, domain 2"/>
    <property type="match status" value="1"/>
</dbReference>
<keyword evidence="11" id="KW-1185">Reference proteome</keyword>
<feature type="region of interest" description="Disordered" evidence="8">
    <location>
        <begin position="977"/>
        <end position="997"/>
    </location>
</feature>
<dbReference type="EMBL" id="CP030941">
    <property type="protein sequence ID" value="UUP16714.1"/>
    <property type="molecule type" value="Genomic_DNA"/>
</dbReference>
<dbReference type="Pfam" id="PF13183">
    <property type="entry name" value="Fer4_8"/>
    <property type="match status" value="1"/>
</dbReference>
<keyword evidence="6" id="KW-0408">Iron</keyword>
<dbReference type="InterPro" id="IPR004113">
    <property type="entry name" value="FAD-bd_oxidored_4_C"/>
</dbReference>
<evidence type="ECO:0000256" key="1">
    <source>
        <dbReference type="ARBA" id="ARBA00001974"/>
    </source>
</evidence>
<feature type="compositionally biased region" description="Basic and acidic residues" evidence="8">
    <location>
        <begin position="986"/>
        <end position="997"/>
    </location>
</feature>
<dbReference type="PROSITE" id="PS00198">
    <property type="entry name" value="4FE4S_FER_1"/>
    <property type="match status" value="1"/>
</dbReference>
<organism evidence="10 11">
    <name type="scientific">Nitratireductor thuwali</name>
    <dbReference type="NCBI Taxonomy" id="2267699"/>
    <lineage>
        <taxon>Bacteria</taxon>
        <taxon>Pseudomonadati</taxon>
        <taxon>Pseudomonadota</taxon>
        <taxon>Alphaproteobacteria</taxon>
        <taxon>Hyphomicrobiales</taxon>
        <taxon>Phyllobacteriaceae</taxon>
        <taxon>Nitratireductor</taxon>
    </lineage>
</organism>
<dbReference type="RefSeq" id="WP_338529119.1">
    <property type="nucleotide sequence ID" value="NZ_CP030941.1"/>
</dbReference>
<gene>
    <name evidence="10" type="primary">glpC</name>
    <name evidence="10" type="ORF">NTH_01161</name>
</gene>
<dbReference type="InterPro" id="IPR017900">
    <property type="entry name" value="4Fe4S_Fe_S_CS"/>
</dbReference>
<dbReference type="InterPro" id="IPR016164">
    <property type="entry name" value="FAD-linked_Oxase-like_C"/>
</dbReference>
<dbReference type="SUPFAM" id="SSF56176">
    <property type="entry name" value="FAD-binding/transporter-associated domain-like"/>
    <property type="match status" value="1"/>
</dbReference>
<dbReference type="Gene3D" id="3.30.465.10">
    <property type="match status" value="1"/>
</dbReference>
<dbReference type="Gene3D" id="3.30.70.2740">
    <property type="match status" value="1"/>
</dbReference>
<evidence type="ECO:0000256" key="5">
    <source>
        <dbReference type="ARBA" id="ARBA00023002"/>
    </source>
</evidence>
<dbReference type="InterPro" id="IPR016166">
    <property type="entry name" value="FAD-bd_PCMH"/>
</dbReference>
<keyword evidence="2" id="KW-0285">Flavoprotein</keyword>
<keyword evidence="7" id="KW-0411">Iron-sulfur</keyword>
<reference evidence="10 11" key="1">
    <citation type="submission" date="2018-07" db="EMBL/GenBank/DDBJ databases">
        <title>Genome sequence of Nitratireductor thuwali#1536.</title>
        <authorList>
            <person name="Michoud G."/>
            <person name="Merlino G."/>
            <person name="Sefrji F.O."/>
            <person name="Daffonchio D."/>
        </authorList>
    </citation>
    <scope>NUCLEOTIDE SEQUENCE [LARGE SCALE GENOMIC DNA]</scope>
    <source>
        <strain evidence="11">Nit1536</strain>
    </source>
</reference>
<sequence length="997" mass="109954">MANVRTEPPPPFSDEAAAALAADLGRRIRGEVRFRSEDRALYSTDASNYRQVPIGVVIPCDAEDAVEAVACCREHGAPVLPRGCGTSLSGETCNVAVVLDFSKYHNRVLDIDYGKRRARVQSGTIFDDLRNEVETRDLTVAFDTSTHAYATIGGMVGNNSCGVHSVLAEKMGAGSGRTEDNIHELEVLTYDGLRMKVGPTSEEELEEIIRQGGRKGEIYGKLKALRDKYADLIRERYPKIPRRVSGYSLPQLLPEHGFNVARALVGTEGTCVTVLEATVGLVESPPARALLVIGYPDVFASGDHVAEVLASGPVGLEAVDARLIENMRRKGLHTKELDLLPEGGGWLLAEFGGDNDEDAAAQARELMAKLDKSRNRPATRLLTDPSEQESVWHIRESGLGATAFVPGRQDNWPGWEDSAVPPERVGDYLRDLKALFGRYGYRASLYGHFGQGCIHCRINFDIQTQAGVAKWRSFLDEAADLVVSYGGSFSGEHGDGQARAELLPKMFGEELVQAFREFKAIWDPQGKMNPGKVVDPYPITAHLQAGPDYRPPEVDTHFAYPDDGGSFARAVTRCVGVGKCRMRGGQVMCPSFMATREEEHTTRGRAHSLFEMLHGGPIKDGWRSDQVHEALDLCLACKGCRSDCPVNVDMATYKAEFMAHYYEGRRRPMHMYSMGLIYWWARMASRMPAAANFFMRTEPFAGMMKRMGGIAPQRQMPAFASPTLTGWFHGRAAPDGSSRAADRARVMLWPDTFTNYLTPEPGKAAVEVLEAAGYQVEIPPRPLCCGRPLYAIGMLDRAKKLWRQTLDHLRPLIRDGVPLVGIEPSCVAAFRDELLNLFPDDEDARKLAHRTYMLSEFLRKEGFEPPRLEAKALVHFHCNHHAVMGKDDENAVLDALGLDHRDLNAGCCGMAGPFGFEADHYDVSIKCAERVLLPEVRKAEPDTLIIADGFSCREQIAQTTGRQALHLAEALRMAMRQPAAGNARADGNRRPETGPAE</sequence>
<dbReference type="Pfam" id="PF02913">
    <property type="entry name" value="FAD-oxidase_C"/>
    <property type="match status" value="1"/>
</dbReference>
<evidence type="ECO:0000313" key="11">
    <source>
        <dbReference type="Proteomes" id="UP001342418"/>
    </source>
</evidence>
<dbReference type="Pfam" id="PF02754">
    <property type="entry name" value="CCG"/>
    <property type="match status" value="1"/>
</dbReference>
<dbReference type="InterPro" id="IPR017896">
    <property type="entry name" value="4Fe4S_Fe-S-bd"/>
</dbReference>
<evidence type="ECO:0000256" key="4">
    <source>
        <dbReference type="ARBA" id="ARBA00022827"/>
    </source>
</evidence>
<feature type="domain" description="FAD-binding PCMH-type" evidence="9">
    <location>
        <begin position="49"/>
        <end position="284"/>
    </location>
</feature>